<sequence>MLAGTVVPAGLVGRPVTGAAVAAATWLSRMVTVGPAAMVVTQAPVGRVAPAAPAPPRV</sequence>
<reference evidence="1 2" key="1">
    <citation type="submission" date="2015-03" db="EMBL/GenBank/DDBJ databases">
        <authorList>
            <consortium name="Pathogen Informatics"/>
        </authorList>
    </citation>
    <scope>NUCLEOTIDE SEQUENCE [LARGE SCALE GENOMIC DNA]</scope>
    <source>
        <strain evidence="1 2">Bir 185</strain>
    </source>
</reference>
<dbReference type="Proteomes" id="UP000050164">
    <property type="component" value="Unassembled WGS sequence"/>
</dbReference>
<dbReference type="AlphaFoldDB" id="A0A655ASP9"/>
<protein>
    <submittedName>
        <fullName evidence="1">Uncharacterized protein</fullName>
    </submittedName>
</protein>
<dbReference type="EMBL" id="CNFT01002990">
    <property type="protein sequence ID" value="CKU67893.1"/>
    <property type="molecule type" value="Genomic_DNA"/>
</dbReference>
<name>A0A655ASP9_MYCTX</name>
<proteinExistence type="predicted"/>
<organism evidence="1 2">
    <name type="scientific">Mycobacterium tuberculosis</name>
    <dbReference type="NCBI Taxonomy" id="1773"/>
    <lineage>
        <taxon>Bacteria</taxon>
        <taxon>Bacillati</taxon>
        <taxon>Actinomycetota</taxon>
        <taxon>Actinomycetes</taxon>
        <taxon>Mycobacteriales</taxon>
        <taxon>Mycobacteriaceae</taxon>
        <taxon>Mycobacterium</taxon>
        <taxon>Mycobacterium tuberculosis complex</taxon>
    </lineage>
</organism>
<accession>A0A655ASP9</accession>
<evidence type="ECO:0000313" key="2">
    <source>
        <dbReference type="Proteomes" id="UP000050164"/>
    </source>
</evidence>
<gene>
    <name evidence="1" type="ORF">ERS027659_05272</name>
</gene>
<evidence type="ECO:0000313" key="1">
    <source>
        <dbReference type="EMBL" id="CKU67893.1"/>
    </source>
</evidence>